<evidence type="ECO:0000259" key="2">
    <source>
        <dbReference type="Pfam" id="PF13400"/>
    </source>
</evidence>
<dbReference type="RefSeq" id="WP_310052447.1">
    <property type="nucleotide sequence ID" value="NZ_JAVDVQ010000005.1"/>
</dbReference>
<keyword evidence="1" id="KW-0812">Transmembrane</keyword>
<sequence>MRRIAHPGIRERGAISVVVAIVMVCLLGFAALTVDVGVIYAERAQLQNSSDAVALMVAQKCAKSLSDPECSGTWPRPTERVAQLANGNAVDGLNDVKSITLDKSKRTVSVDSGSKESGSAANSVSLYFAKILGVTTAEVAATSHAQWGIPSKGIMILPLAIAECKFNIDPVSGVGAMQTLILDKDPCVNKNIPGGFGWINEAVPDDRCGITMTASNASDAAMWFTSSTGAPPPSPCTANDLSQINDRTVLFPLFDEATGNGSSGKYFVKGFAAFHVTGYNLSNFSWPEKNSIPNKGLRGYFVKFVSLSQALELGSGPDYGSAVVRLSIGAPSS</sequence>
<dbReference type="EMBL" id="JAVDVQ010000005">
    <property type="protein sequence ID" value="MDR7082219.1"/>
    <property type="molecule type" value="Genomic_DNA"/>
</dbReference>
<proteinExistence type="predicted"/>
<comment type="caution">
    <text evidence="3">The sequence shown here is derived from an EMBL/GenBank/DDBJ whole genome shotgun (WGS) entry which is preliminary data.</text>
</comment>
<feature type="transmembrane region" description="Helical" evidence="1">
    <location>
        <begin position="12"/>
        <end position="40"/>
    </location>
</feature>
<feature type="domain" description="Putative Flp pilus-assembly TadG-like N-terminal" evidence="2">
    <location>
        <begin position="13"/>
        <end position="59"/>
    </location>
</feature>
<reference evidence="3 4" key="1">
    <citation type="submission" date="2023-07" db="EMBL/GenBank/DDBJ databases">
        <title>Sorghum-associated microbial communities from plants grown in Nebraska, USA.</title>
        <authorList>
            <person name="Schachtman D."/>
        </authorList>
    </citation>
    <scope>NUCLEOTIDE SEQUENCE [LARGE SCALE GENOMIC DNA]</scope>
    <source>
        <strain evidence="3 4">BE167</strain>
    </source>
</reference>
<dbReference type="InterPro" id="IPR028087">
    <property type="entry name" value="Tad_N"/>
</dbReference>
<name>A0ABU1UAM6_9MICC</name>
<evidence type="ECO:0000256" key="1">
    <source>
        <dbReference type="SAM" id="Phobius"/>
    </source>
</evidence>
<keyword evidence="1" id="KW-1133">Transmembrane helix</keyword>
<protein>
    <recommendedName>
        <fullName evidence="2">Putative Flp pilus-assembly TadG-like N-terminal domain-containing protein</fullName>
    </recommendedName>
</protein>
<keyword evidence="4" id="KW-1185">Reference proteome</keyword>
<keyword evidence="1" id="KW-0472">Membrane</keyword>
<organism evidence="3 4">
    <name type="scientific">Arthrobacter ginsengisoli</name>
    <dbReference type="NCBI Taxonomy" id="1356565"/>
    <lineage>
        <taxon>Bacteria</taxon>
        <taxon>Bacillati</taxon>
        <taxon>Actinomycetota</taxon>
        <taxon>Actinomycetes</taxon>
        <taxon>Micrococcales</taxon>
        <taxon>Micrococcaceae</taxon>
        <taxon>Arthrobacter</taxon>
    </lineage>
</organism>
<gene>
    <name evidence="3" type="ORF">J2X01_001507</name>
</gene>
<dbReference type="Pfam" id="PF13400">
    <property type="entry name" value="Tad"/>
    <property type="match status" value="1"/>
</dbReference>
<accession>A0ABU1UAM6</accession>
<evidence type="ECO:0000313" key="3">
    <source>
        <dbReference type="EMBL" id="MDR7082219.1"/>
    </source>
</evidence>
<evidence type="ECO:0000313" key="4">
    <source>
        <dbReference type="Proteomes" id="UP001252243"/>
    </source>
</evidence>
<dbReference type="Proteomes" id="UP001252243">
    <property type="component" value="Unassembled WGS sequence"/>
</dbReference>